<evidence type="ECO:0000259" key="3">
    <source>
        <dbReference type="Pfam" id="PF12740"/>
    </source>
</evidence>
<dbReference type="Proteomes" id="UP001190700">
    <property type="component" value="Unassembled WGS sequence"/>
</dbReference>
<dbReference type="EMBL" id="LGRX02016128">
    <property type="protein sequence ID" value="KAK3262518.1"/>
    <property type="molecule type" value="Genomic_DNA"/>
</dbReference>
<feature type="domain" description="PET hydrolase/cutinase-like" evidence="3">
    <location>
        <begin position="110"/>
        <end position="200"/>
    </location>
</feature>
<dbReference type="InterPro" id="IPR029058">
    <property type="entry name" value="AB_hydrolase_fold"/>
</dbReference>
<protein>
    <recommendedName>
        <fullName evidence="3">PET hydrolase/cutinase-like domain-containing protein</fullName>
    </recommendedName>
</protein>
<dbReference type="PANTHER" id="PTHR33428">
    <property type="entry name" value="CHLOROPHYLLASE-2, CHLOROPLASTIC"/>
    <property type="match status" value="1"/>
</dbReference>
<organism evidence="4 5">
    <name type="scientific">Cymbomonas tetramitiformis</name>
    <dbReference type="NCBI Taxonomy" id="36881"/>
    <lineage>
        <taxon>Eukaryota</taxon>
        <taxon>Viridiplantae</taxon>
        <taxon>Chlorophyta</taxon>
        <taxon>Pyramimonadophyceae</taxon>
        <taxon>Pyramimonadales</taxon>
        <taxon>Pyramimonadaceae</taxon>
        <taxon>Cymbomonas</taxon>
    </lineage>
</organism>
<evidence type="ECO:0000313" key="5">
    <source>
        <dbReference type="Proteomes" id="UP001190700"/>
    </source>
</evidence>
<dbReference type="AlphaFoldDB" id="A0AAE0KVQ0"/>
<comment type="caution">
    <text evidence="4">The sequence shown here is derived from an EMBL/GenBank/DDBJ whole genome shotgun (WGS) entry which is preliminary data.</text>
</comment>
<name>A0AAE0KVQ0_9CHLO</name>
<dbReference type="PANTHER" id="PTHR33428:SF14">
    <property type="entry name" value="CARBOXYLESTERASE TYPE B DOMAIN-CONTAINING PROTEIN"/>
    <property type="match status" value="1"/>
</dbReference>
<keyword evidence="2" id="KW-0732">Signal</keyword>
<feature type="signal peptide" evidence="2">
    <location>
        <begin position="1"/>
        <end position="21"/>
    </location>
</feature>
<gene>
    <name evidence="4" type="ORF">CYMTET_28632</name>
</gene>
<dbReference type="PROSITE" id="PS51257">
    <property type="entry name" value="PROKAR_LIPOPROTEIN"/>
    <property type="match status" value="1"/>
</dbReference>
<evidence type="ECO:0000313" key="4">
    <source>
        <dbReference type="EMBL" id="KAK3262518.1"/>
    </source>
</evidence>
<evidence type="ECO:0000256" key="2">
    <source>
        <dbReference type="SAM" id="SignalP"/>
    </source>
</evidence>
<dbReference type="Gene3D" id="3.40.50.1820">
    <property type="entry name" value="alpha/beta hydrolase"/>
    <property type="match status" value="1"/>
</dbReference>
<keyword evidence="5" id="KW-1185">Reference proteome</keyword>
<evidence type="ECO:0000256" key="1">
    <source>
        <dbReference type="SAM" id="MobiDB-lite"/>
    </source>
</evidence>
<feature type="chain" id="PRO_5042066537" description="PET hydrolase/cutinase-like domain-containing protein" evidence="2">
    <location>
        <begin position="22"/>
        <end position="345"/>
    </location>
</feature>
<accession>A0AAE0KVQ0</accession>
<dbReference type="SUPFAM" id="SSF53474">
    <property type="entry name" value="alpha/beta-Hydrolases"/>
    <property type="match status" value="1"/>
</dbReference>
<sequence length="345" mass="37534">MARCAAAASLACALLVSCSAALRPVPAKDELSNGTPAWPDCSPETDGHLAPHNRTGPFTPVTFNDITWQNKYRYYTLLPTSSERSIFPVLIFMHGSASVYEMYSPNLEMYASQGFVVIYPFIEGPKQDHNWWVTNTNGDYIVKGVDYIKTANGNLSSPLYQKLDLTNVIIAGHSMGGTCSIMAAKRLPSGAVKAAITQHPGICGPFGPPPSPSTWMETDLREANLKFPMVFMTATNDGAFWPAPQTAEHELGCFKGANVTGPIAFVQYTTDSCKEDHARDPYADEGHTCAFKIAPETPWVTTAIKLYGQQDGSKTSRCYSMLWGEGEGSLRRDANVEKSLIVNGG</sequence>
<feature type="region of interest" description="Disordered" evidence="1">
    <location>
        <begin position="29"/>
        <end position="56"/>
    </location>
</feature>
<dbReference type="InterPro" id="IPR041127">
    <property type="entry name" value="PET_hydrolase/cutinase-like"/>
</dbReference>
<proteinExistence type="predicted"/>
<dbReference type="Pfam" id="PF12740">
    <property type="entry name" value="PETase"/>
    <property type="match status" value="1"/>
</dbReference>
<reference evidence="4 5" key="1">
    <citation type="journal article" date="2015" name="Genome Biol. Evol.">
        <title>Comparative Genomics of a Bacterivorous Green Alga Reveals Evolutionary Causalities and Consequences of Phago-Mixotrophic Mode of Nutrition.</title>
        <authorList>
            <person name="Burns J.A."/>
            <person name="Paasch A."/>
            <person name="Narechania A."/>
            <person name="Kim E."/>
        </authorList>
    </citation>
    <scope>NUCLEOTIDE SEQUENCE [LARGE SCALE GENOMIC DNA]</scope>
    <source>
        <strain evidence="4 5">PLY_AMNH</strain>
    </source>
</reference>